<evidence type="ECO:0000256" key="4">
    <source>
        <dbReference type="SAM" id="MobiDB-lite"/>
    </source>
</evidence>
<keyword evidence="6" id="KW-1185">Reference proteome</keyword>
<accession>A0A9P1J3C6</accession>
<dbReference type="EMBL" id="CANHGI010000006">
    <property type="protein sequence ID" value="CAI5454920.1"/>
    <property type="molecule type" value="Genomic_DNA"/>
</dbReference>
<evidence type="ECO:0008006" key="7">
    <source>
        <dbReference type="Google" id="ProtNLM"/>
    </source>
</evidence>
<organism evidence="5 6">
    <name type="scientific">Caenorhabditis angaria</name>
    <dbReference type="NCBI Taxonomy" id="860376"/>
    <lineage>
        <taxon>Eukaryota</taxon>
        <taxon>Metazoa</taxon>
        <taxon>Ecdysozoa</taxon>
        <taxon>Nematoda</taxon>
        <taxon>Chromadorea</taxon>
        <taxon>Rhabditida</taxon>
        <taxon>Rhabditina</taxon>
        <taxon>Rhabditomorpha</taxon>
        <taxon>Rhabditoidea</taxon>
        <taxon>Rhabditidae</taxon>
        <taxon>Peloderinae</taxon>
        <taxon>Caenorhabditis</taxon>
    </lineage>
</organism>
<gene>
    <name evidence="5" type="ORF">CAMP_LOCUS17557</name>
</gene>
<dbReference type="AlphaFoldDB" id="A0A9P1J3C6"/>
<evidence type="ECO:0000313" key="6">
    <source>
        <dbReference type="Proteomes" id="UP001152747"/>
    </source>
</evidence>
<feature type="region of interest" description="Disordered" evidence="4">
    <location>
        <begin position="47"/>
        <end position="73"/>
    </location>
</feature>
<dbReference type="OrthoDB" id="8556393at2759"/>
<dbReference type="Proteomes" id="UP001152747">
    <property type="component" value="Unassembled WGS sequence"/>
</dbReference>
<feature type="compositionally biased region" description="Low complexity" evidence="4">
    <location>
        <begin position="54"/>
        <end position="73"/>
    </location>
</feature>
<evidence type="ECO:0000313" key="5">
    <source>
        <dbReference type="EMBL" id="CAI5454920.1"/>
    </source>
</evidence>
<sequence>MGELEVPERELQYFSSSARSGRRNALPEIEVEINDPGAAKLADRLSDMTAHCDSQSTSTNQQGTSNQPQQGNS</sequence>
<name>A0A9P1J3C6_9PELO</name>
<proteinExistence type="inferred from homology"/>
<dbReference type="GO" id="GO:0004862">
    <property type="term" value="F:cAMP-dependent protein kinase inhibitor activity"/>
    <property type="evidence" value="ECO:0007669"/>
    <property type="project" value="InterPro"/>
</dbReference>
<reference evidence="5" key="1">
    <citation type="submission" date="2022-11" db="EMBL/GenBank/DDBJ databases">
        <authorList>
            <person name="Kikuchi T."/>
        </authorList>
    </citation>
    <scope>NUCLEOTIDE SEQUENCE</scope>
    <source>
        <strain evidence="5">PS1010</strain>
    </source>
</reference>
<protein>
    <recommendedName>
        <fullName evidence="7">cAMP-dependent protein kinase inhibitor</fullName>
    </recommendedName>
</protein>
<comment type="function">
    <text evidence="1">Extremely potent competitive inhibitor of cAMP-dependent protein kinase activity, this protein interacts with the catalytic subunit of the enzyme after the cAMP-induced dissociation of its regulatory chains.</text>
</comment>
<dbReference type="PANTHER" id="PTHR15416">
    <property type="entry name" value="CAMP-DEPENDENT PROTEIN KINASE INHIBITOR/PKI"/>
    <property type="match status" value="1"/>
</dbReference>
<dbReference type="Pfam" id="PF02827">
    <property type="entry name" value="PKI"/>
    <property type="match status" value="1"/>
</dbReference>
<evidence type="ECO:0000256" key="2">
    <source>
        <dbReference type="ARBA" id="ARBA00006393"/>
    </source>
</evidence>
<comment type="caution">
    <text evidence="5">The sequence shown here is derived from an EMBL/GenBank/DDBJ whole genome shotgun (WGS) entry which is preliminary data.</text>
</comment>
<keyword evidence="3" id="KW-0649">Protein kinase inhibitor</keyword>
<dbReference type="InterPro" id="IPR004171">
    <property type="entry name" value="cAMP_dep_PKI"/>
</dbReference>
<comment type="similarity">
    <text evidence="2">Belongs to the PKI family.</text>
</comment>
<evidence type="ECO:0000256" key="1">
    <source>
        <dbReference type="ARBA" id="ARBA00002844"/>
    </source>
</evidence>
<evidence type="ECO:0000256" key="3">
    <source>
        <dbReference type="ARBA" id="ARBA00023013"/>
    </source>
</evidence>